<comment type="caution">
    <text evidence="7">The sequence shown here is derived from an EMBL/GenBank/DDBJ whole genome shotgun (WGS) entry which is preliminary data.</text>
</comment>
<evidence type="ECO:0000256" key="1">
    <source>
        <dbReference type="ARBA" id="ARBA00010716"/>
    </source>
</evidence>
<dbReference type="Proteomes" id="UP001524587">
    <property type="component" value="Unassembled WGS sequence"/>
</dbReference>
<dbReference type="InterPro" id="IPR011059">
    <property type="entry name" value="Metal-dep_hydrolase_composite"/>
</dbReference>
<evidence type="ECO:0000256" key="5">
    <source>
        <dbReference type="PIRNR" id="PIRNR038994"/>
    </source>
</evidence>
<dbReference type="EMBL" id="JAMSKV010000006">
    <property type="protein sequence ID" value="MCQ8278463.1"/>
    <property type="molecule type" value="Genomic_DNA"/>
</dbReference>
<accession>A0ABT1W9G3</accession>
<keyword evidence="2" id="KW-0479">Metal-binding</keyword>
<dbReference type="InterPro" id="IPR032466">
    <property type="entry name" value="Metal_Hydrolase"/>
</dbReference>
<reference evidence="7 8" key="1">
    <citation type="submission" date="2022-06" db="EMBL/GenBank/DDBJ databases">
        <title>Endosaccharibacter gen. nov., sp. nov., endophytic bacteria isolated from sugarcane.</title>
        <authorList>
            <person name="Pitiwittayakul N."/>
            <person name="Yukphan P."/>
            <person name="Charoenyingcharoen P."/>
            <person name="Tanasupawat S."/>
        </authorList>
    </citation>
    <scope>NUCLEOTIDE SEQUENCE [LARGE SCALE GENOMIC DNA]</scope>
    <source>
        <strain evidence="7 8">KSS8</strain>
    </source>
</reference>
<evidence type="ECO:0000256" key="4">
    <source>
        <dbReference type="ARBA" id="ARBA00023277"/>
    </source>
</evidence>
<evidence type="ECO:0000313" key="7">
    <source>
        <dbReference type="EMBL" id="MCQ8278463.1"/>
    </source>
</evidence>
<dbReference type="RefSeq" id="WP_422863944.1">
    <property type="nucleotide sequence ID" value="NZ_JAMSKV010000006.1"/>
</dbReference>
<keyword evidence="8" id="KW-1185">Reference proteome</keyword>
<organism evidence="7 8">
    <name type="scientific">Endosaccharibacter trunci</name>
    <dbReference type="NCBI Taxonomy" id="2812733"/>
    <lineage>
        <taxon>Bacteria</taxon>
        <taxon>Pseudomonadati</taxon>
        <taxon>Pseudomonadota</taxon>
        <taxon>Alphaproteobacteria</taxon>
        <taxon>Acetobacterales</taxon>
        <taxon>Acetobacteraceae</taxon>
        <taxon>Endosaccharibacter</taxon>
    </lineage>
</organism>
<protein>
    <submittedName>
        <fullName evidence="7">N-acetylglucosamine-6-phosphate deacetylase</fullName>
        <ecNumber evidence="7">3.5.1.25</ecNumber>
    </submittedName>
</protein>
<evidence type="ECO:0000259" key="6">
    <source>
        <dbReference type="Pfam" id="PF01979"/>
    </source>
</evidence>
<dbReference type="PIRSF" id="PIRSF038994">
    <property type="entry name" value="NagA"/>
    <property type="match status" value="1"/>
</dbReference>
<dbReference type="InterPro" id="IPR003764">
    <property type="entry name" value="GlcNAc_6-P_deAcase"/>
</dbReference>
<proteinExistence type="inferred from homology"/>
<dbReference type="Gene3D" id="3.20.20.140">
    <property type="entry name" value="Metal-dependent hydrolases"/>
    <property type="match status" value="1"/>
</dbReference>
<evidence type="ECO:0000313" key="8">
    <source>
        <dbReference type="Proteomes" id="UP001524587"/>
    </source>
</evidence>
<dbReference type="PANTHER" id="PTHR11113">
    <property type="entry name" value="N-ACETYLGLUCOSAMINE-6-PHOSPHATE DEACETYLASE"/>
    <property type="match status" value="1"/>
</dbReference>
<comment type="similarity">
    <text evidence="1 5">Belongs to the metallo-dependent hydrolases superfamily. NagA family.</text>
</comment>
<dbReference type="EC" id="3.5.1.25" evidence="7"/>
<dbReference type="SUPFAM" id="SSF51556">
    <property type="entry name" value="Metallo-dependent hydrolases"/>
    <property type="match status" value="1"/>
</dbReference>
<dbReference type="InterPro" id="IPR006680">
    <property type="entry name" value="Amidohydro-rel"/>
</dbReference>
<dbReference type="NCBIfam" id="TIGR00221">
    <property type="entry name" value="nagA"/>
    <property type="match status" value="1"/>
</dbReference>
<dbReference type="GO" id="GO:0008448">
    <property type="term" value="F:N-acetylglucosamine-6-phosphate deacetylase activity"/>
    <property type="evidence" value="ECO:0007669"/>
    <property type="project" value="UniProtKB-EC"/>
</dbReference>
<gene>
    <name evidence="7" type="primary">nagA</name>
    <name evidence="7" type="ORF">NFI95_08355</name>
</gene>
<sequence length="400" mass="41824">MFQKALIGAPIFTGDELLIDHALLLADDRVVGMAPLSSLPRDTRMQEVDGLLAPGFVDIQVNGGGGVLFNDSTDAEGAAAIARAHLRHGCTAILPTLITGPDTGIAAAITAVRSAIARGLPGVAGLHLEGPFIATARKGVHDPAFMRPMVERDLLMLLDSGIEHLLLTVAPEMVSPEQIRHLVRNGIIVSLGHSDADHETVSAAIDAGATGVTHLFNAMSQMSGRAPGVVGTALDRGEVWAGLIADLHHVDPVMMRIALAAKRGPGRLMLVSDAMPPSAGGPDVFELGGRTVYRRDGRLELADGTLAGADLGLDQAVACMVASQGVRFEEALRMASLYPARFMNMDDTHGRIEAGRKADLVLLDDALSCVRTWQGGVETVHAAPILVDARSGTGRGGVLS</sequence>
<feature type="domain" description="Amidohydrolase-related" evidence="6">
    <location>
        <begin position="52"/>
        <end position="365"/>
    </location>
</feature>
<dbReference type="Pfam" id="PF22643">
    <property type="entry name" value="NagA_N"/>
    <property type="match status" value="1"/>
</dbReference>
<dbReference type="CDD" id="cd00854">
    <property type="entry name" value="NagA"/>
    <property type="match status" value="1"/>
</dbReference>
<keyword evidence="3 5" id="KW-0378">Hydrolase</keyword>
<keyword evidence="4 5" id="KW-0119">Carbohydrate metabolism</keyword>
<dbReference type="PANTHER" id="PTHR11113:SF14">
    <property type="entry name" value="N-ACETYLGLUCOSAMINE-6-PHOSPHATE DEACETYLASE"/>
    <property type="match status" value="1"/>
</dbReference>
<dbReference type="Gene3D" id="2.30.40.10">
    <property type="entry name" value="Urease, subunit C, domain 1"/>
    <property type="match status" value="1"/>
</dbReference>
<name>A0ABT1W9G3_9PROT</name>
<evidence type="ECO:0000256" key="2">
    <source>
        <dbReference type="ARBA" id="ARBA00022723"/>
    </source>
</evidence>
<dbReference type="SUPFAM" id="SSF51338">
    <property type="entry name" value="Composite domain of metallo-dependent hydrolases"/>
    <property type="match status" value="1"/>
</dbReference>
<dbReference type="Pfam" id="PF01979">
    <property type="entry name" value="Amidohydro_1"/>
    <property type="match status" value="1"/>
</dbReference>
<evidence type="ECO:0000256" key="3">
    <source>
        <dbReference type="ARBA" id="ARBA00022801"/>
    </source>
</evidence>